<dbReference type="InterPro" id="IPR013101">
    <property type="entry name" value="LRR_PRU1-like"/>
</dbReference>
<dbReference type="InterPro" id="IPR050232">
    <property type="entry name" value="FBL13/AtMIF1-like"/>
</dbReference>
<evidence type="ECO:0000313" key="4">
    <source>
        <dbReference type="Proteomes" id="UP000447434"/>
    </source>
</evidence>
<evidence type="ECO:0000259" key="2">
    <source>
        <dbReference type="SMART" id="SM00579"/>
    </source>
</evidence>
<dbReference type="CDD" id="cd22160">
    <property type="entry name" value="F-box_AtFBL13-like"/>
    <property type="match status" value="1"/>
</dbReference>
<dbReference type="OrthoDB" id="1427045at2759"/>
<dbReference type="SMART" id="SM00256">
    <property type="entry name" value="FBOX"/>
    <property type="match status" value="1"/>
</dbReference>
<feature type="domain" description="FBD" evidence="2">
    <location>
        <begin position="323"/>
        <end position="395"/>
    </location>
</feature>
<keyword evidence="4" id="KW-1185">Reference proteome</keyword>
<dbReference type="InterPro" id="IPR032675">
    <property type="entry name" value="LRR_dom_sf"/>
</dbReference>
<protein>
    <submittedName>
        <fullName evidence="3">Putative F-box domain, FBD domain, leucine-rich repeat domain, L domain-containing protein</fullName>
    </submittedName>
</protein>
<dbReference type="Pfam" id="PF00646">
    <property type="entry name" value="F-box"/>
    <property type="match status" value="1"/>
</dbReference>
<dbReference type="SUPFAM" id="SSF81383">
    <property type="entry name" value="F-box domain"/>
    <property type="match status" value="1"/>
</dbReference>
<dbReference type="SUPFAM" id="SSF52047">
    <property type="entry name" value="RNI-like"/>
    <property type="match status" value="1"/>
</dbReference>
<dbReference type="PANTHER" id="PTHR31900">
    <property type="entry name" value="F-BOX/RNI SUPERFAMILY PROTEIN-RELATED"/>
    <property type="match status" value="1"/>
</dbReference>
<dbReference type="Gene3D" id="3.80.10.10">
    <property type="entry name" value="Ribonuclease Inhibitor"/>
    <property type="match status" value="1"/>
</dbReference>
<reference evidence="4" key="1">
    <citation type="journal article" date="2020" name="Nat. Commun.">
        <title>Genome sequence of the cluster root forming white lupin.</title>
        <authorList>
            <person name="Hufnagel B."/>
            <person name="Marques A."/>
            <person name="Soriano A."/>
            <person name="Marques L."/>
            <person name="Divol F."/>
            <person name="Doumas P."/>
            <person name="Sallet E."/>
            <person name="Mancinotti D."/>
            <person name="Carrere S."/>
            <person name="Marande W."/>
            <person name="Arribat S."/>
            <person name="Keller J."/>
            <person name="Huneau C."/>
            <person name="Blein T."/>
            <person name="Aime D."/>
            <person name="Laguerre M."/>
            <person name="Taylor J."/>
            <person name="Schubert V."/>
            <person name="Nelson M."/>
            <person name="Geu-Flores F."/>
            <person name="Crespi M."/>
            <person name="Gallardo-Guerrero K."/>
            <person name="Delaux P.-M."/>
            <person name="Salse J."/>
            <person name="Berges H."/>
            <person name="Guyot R."/>
            <person name="Gouzy J."/>
            <person name="Peret B."/>
        </authorList>
    </citation>
    <scope>NUCLEOTIDE SEQUENCE [LARGE SCALE GENOMIC DNA]</scope>
    <source>
        <strain evidence="4">cv. Amiga</strain>
    </source>
</reference>
<comment type="caution">
    <text evidence="3">The sequence shown here is derived from an EMBL/GenBank/DDBJ whole genome shotgun (WGS) entry which is preliminary data.</text>
</comment>
<dbReference type="EMBL" id="WOCE01000017">
    <property type="protein sequence ID" value="KAE9595173.1"/>
    <property type="molecule type" value="Genomic_DNA"/>
</dbReference>
<proteinExistence type="predicted"/>
<dbReference type="Proteomes" id="UP000447434">
    <property type="component" value="Chromosome 17"/>
</dbReference>
<dbReference type="AlphaFoldDB" id="A0A6A4NSI9"/>
<dbReference type="InterPro" id="IPR001810">
    <property type="entry name" value="F-box_dom"/>
</dbReference>
<gene>
    <name evidence="3" type="ORF">Lalb_Chr17g0335911</name>
</gene>
<dbReference type="InterPro" id="IPR036047">
    <property type="entry name" value="F-box-like_dom_sf"/>
</dbReference>
<dbReference type="InterPro" id="IPR053781">
    <property type="entry name" value="F-box_AtFBL13-like"/>
</dbReference>
<organism evidence="3 4">
    <name type="scientific">Lupinus albus</name>
    <name type="common">White lupine</name>
    <name type="synonym">Lupinus termis</name>
    <dbReference type="NCBI Taxonomy" id="3870"/>
    <lineage>
        <taxon>Eukaryota</taxon>
        <taxon>Viridiplantae</taxon>
        <taxon>Streptophyta</taxon>
        <taxon>Embryophyta</taxon>
        <taxon>Tracheophyta</taxon>
        <taxon>Spermatophyta</taxon>
        <taxon>Magnoliopsida</taxon>
        <taxon>eudicotyledons</taxon>
        <taxon>Gunneridae</taxon>
        <taxon>Pentapetalae</taxon>
        <taxon>rosids</taxon>
        <taxon>fabids</taxon>
        <taxon>Fabales</taxon>
        <taxon>Fabaceae</taxon>
        <taxon>Papilionoideae</taxon>
        <taxon>50 kb inversion clade</taxon>
        <taxon>genistoids sensu lato</taxon>
        <taxon>core genistoids</taxon>
        <taxon>Genisteae</taxon>
        <taxon>Lupinus</taxon>
    </lineage>
</organism>
<accession>A0A6A4NSI9</accession>
<sequence>MKKTHKITMTETGTNDINNFTDDVLCHILSFLATKDAVATSVLSKRFRSLWLYTPSINFTQSNEDIGSWVVYSVMRMKGLKLPLKRFCLKLNGPIYDADSFDISTWVNGAIQRRLEYLDLSLSLSLDINFPLGNIIHGSKTLVVLKLNKLKVDNVFIDGFPCLKTMHLDNVVFKQHKHLMHLLSGCPNLEELHAIKPVTEDGYTFNADNEDFEFQSLHNLALVTLSMADCIPMECIPQVKFLSFKEDFSFFQASPDYKFTCMFRNLSFLKFIVKVYNMNWFLQVLQHCPNLQSLVILKDANVSDHYMDENIDVKKWQPELTPECLSTQLNLCSFQNFRGWKCELEFAKYIMKNAKVLQNMRISSHRSSKPQTKLEMVKKLSLCPKSSPTCELSFE</sequence>
<dbReference type="InterPro" id="IPR006566">
    <property type="entry name" value="FBD"/>
</dbReference>
<dbReference type="Pfam" id="PF07723">
    <property type="entry name" value="LRR_2"/>
    <property type="match status" value="1"/>
</dbReference>
<evidence type="ECO:0000259" key="1">
    <source>
        <dbReference type="SMART" id="SM00256"/>
    </source>
</evidence>
<dbReference type="SMART" id="SM00579">
    <property type="entry name" value="FBD"/>
    <property type="match status" value="1"/>
</dbReference>
<dbReference type="Pfam" id="PF08387">
    <property type="entry name" value="FBD"/>
    <property type="match status" value="1"/>
</dbReference>
<feature type="domain" description="F-box" evidence="1">
    <location>
        <begin position="20"/>
        <end position="60"/>
    </location>
</feature>
<dbReference type="PANTHER" id="PTHR31900:SF34">
    <property type="entry name" value="EMB|CAB62440.1-RELATED"/>
    <property type="match status" value="1"/>
</dbReference>
<name>A0A6A4NSI9_LUPAL</name>
<evidence type="ECO:0000313" key="3">
    <source>
        <dbReference type="EMBL" id="KAE9595173.1"/>
    </source>
</evidence>